<evidence type="ECO:0000256" key="2">
    <source>
        <dbReference type="SAM" id="MobiDB-lite"/>
    </source>
</evidence>
<dbReference type="PANTHER" id="PTHR43591">
    <property type="entry name" value="METHYLTRANSFERASE"/>
    <property type="match status" value="1"/>
</dbReference>
<evidence type="ECO:0000313" key="3">
    <source>
        <dbReference type="EMBL" id="KAK1757039.1"/>
    </source>
</evidence>
<gene>
    <name evidence="3" type="ORF">QBC47DRAFT_378297</name>
</gene>
<reference evidence="3" key="1">
    <citation type="submission" date="2023-06" db="EMBL/GenBank/DDBJ databases">
        <title>Genome-scale phylogeny and comparative genomics of the fungal order Sordariales.</title>
        <authorList>
            <consortium name="Lawrence Berkeley National Laboratory"/>
            <person name="Hensen N."/>
            <person name="Bonometti L."/>
            <person name="Westerberg I."/>
            <person name="Brannstrom I.O."/>
            <person name="Guillou S."/>
            <person name="Cros-Aarteil S."/>
            <person name="Calhoun S."/>
            <person name="Haridas S."/>
            <person name="Kuo A."/>
            <person name="Mondo S."/>
            <person name="Pangilinan J."/>
            <person name="Riley R."/>
            <person name="Labutti K."/>
            <person name="Andreopoulos B."/>
            <person name="Lipzen A."/>
            <person name="Chen C."/>
            <person name="Yanf M."/>
            <person name="Daum C."/>
            <person name="Ng V."/>
            <person name="Clum A."/>
            <person name="Steindorff A."/>
            <person name="Ohm R."/>
            <person name="Martin F."/>
            <person name="Silar P."/>
            <person name="Natvig D."/>
            <person name="Lalanne C."/>
            <person name="Gautier V."/>
            <person name="Ament-Velasquez S.L."/>
            <person name="Kruys A."/>
            <person name="Hutchinson M.I."/>
            <person name="Powell A.J."/>
            <person name="Barry K."/>
            <person name="Miller A.N."/>
            <person name="Grigoriev I.V."/>
            <person name="Debuchy R."/>
            <person name="Gladieux P."/>
            <person name="Thoren M.H."/>
            <person name="Johannesson H."/>
        </authorList>
    </citation>
    <scope>NUCLEOTIDE SEQUENCE</scope>
    <source>
        <strain evidence="3">PSN4</strain>
    </source>
</reference>
<dbReference type="AlphaFoldDB" id="A0AAJ0BH01"/>
<dbReference type="GO" id="GO:0032259">
    <property type="term" value="P:methylation"/>
    <property type="evidence" value="ECO:0007669"/>
    <property type="project" value="UniProtKB-KW"/>
</dbReference>
<organism evidence="3 4">
    <name type="scientific">Echria macrotheca</name>
    <dbReference type="NCBI Taxonomy" id="438768"/>
    <lineage>
        <taxon>Eukaryota</taxon>
        <taxon>Fungi</taxon>
        <taxon>Dikarya</taxon>
        <taxon>Ascomycota</taxon>
        <taxon>Pezizomycotina</taxon>
        <taxon>Sordariomycetes</taxon>
        <taxon>Sordariomycetidae</taxon>
        <taxon>Sordariales</taxon>
        <taxon>Schizotheciaceae</taxon>
        <taxon>Echria</taxon>
    </lineage>
</organism>
<dbReference type="GO" id="GO:0008168">
    <property type="term" value="F:methyltransferase activity"/>
    <property type="evidence" value="ECO:0007669"/>
    <property type="project" value="UniProtKB-KW"/>
</dbReference>
<dbReference type="EMBL" id="MU839831">
    <property type="protein sequence ID" value="KAK1757039.1"/>
    <property type="molecule type" value="Genomic_DNA"/>
</dbReference>
<dbReference type="CDD" id="cd02440">
    <property type="entry name" value="AdoMet_MTases"/>
    <property type="match status" value="1"/>
</dbReference>
<keyword evidence="4" id="KW-1185">Reference proteome</keyword>
<dbReference type="SUPFAM" id="SSF53335">
    <property type="entry name" value="S-adenosyl-L-methionine-dependent methyltransferases"/>
    <property type="match status" value="1"/>
</dbReference>
<dbReference type="Gene3D" id="3.40.50.150">
    <property type="entry name" value="Vaccinia Virus protein VP39"/>
    <property type="match status" value="1"/>
</dbReference>
<accession>A0AAJ0BH01</accession>
<proteinExistence type="inferred from homology"/>
<keyword evidence="3" id="KW-0489">Methyltransferase</keyword>
<dbReference type="PANTHER" id="PTHR43591:SF10">
    <property type="entry name" value="ABC TRANSMEMBRANE TYPE-1 DOMAIN-CONTAINING PROTEIN-RELATED"/>
    <property type="match status" value="1"/>
</dbReference>
<sequence>MAEASNPPATEQLDIDPNFQNEDDGDSAYGSNLLSTTSLTSSILEYRKLHGRTYQNFGDVEYWAPNDDRQNEQLDINHHMLSLALDNKLFVAPIDAKAKSLKVLDLGTGTGMWAMDFADEFPDSEVIGTDVSPTQPNWVPPNCVFELDDASKTWTFPDNTFDYIHIRYMIGCFKDWPAVYKECLRCLKPGGWLEHMDCSSLVQSDDPGPKDPIWKEWSAIFDHVQEATGNNFNLIDNFEIAKFMEEAGFTNIQKKLVKVPIGGWPAQQKWKDVGLYNKLGIETGLEGFALFALTTIMGWQYEQVQLLLARVRASLNDKKQHNYNPWGIAWAQKPKA</sequence>
<protein>
    <submittedName>
        <fullName evidence="3">S-adenosyl-L-methionine-dependent methyltransferase</fullName>
    </submittedName>
</protein>
<comment type="caution">
    <text evidence="3">The sequence shown here is derived from an EMBL/GenBank/DDBJ whole genome shotgun (WGS) entry which is preliminary data.</text>
</comment>
<evidence type="ECO:0000313" key="4">
    <source>
        <dbReference type="Proteomes" id="UP001239445"/>
    </source>
</evidence>
<dbReference type="InterPro" id="IPR029063">
    <property type="entry name" value="SAM-dependent_MTases_sf"/>
</dbReference>
<keyword evidence="3" id="KW-0808">Transferase</keyword>
<feature type="region of interest" description="Disordered" evidence="2">
    <location>
        <begin position="1"/>
        <end position="31"/>
    </location>
</feature>
<comment type="similarity">
    <text evidence="1">Belongs to the methyltransferase superfamily. LaeA methyltransferase family.</text>
</comment>
<name>A0AAJ0BH01_9PEZI</name>
<dbReference type="Pfam" id="PF13489">
    <property type="entry name" value="Methyltransf_23"/>
    <property type="match status" value="1"/>
</dbReference>
<dbReference type="Proteomes" id="UP001239445">
    <property type="component" value="Unassembled WGS sequence"/>
</dbReference>
<evidence type="ECO:0000256" key="1">
    <source>
        <dbReference type="ARBA" id="ARBA00038158"/>
    </source>
</evidence>